<comment type="caution">
    <text evidence="1">The sequence shown here is derived from an EMBL/GenBank/DDBJ whole genome shotgun (WGS) entry which is preliminary data.</text>
</comment>
<dbReference type="OrthoDB" id="2696637at2"/>
<accession>A0A4V2QAN5</accession>
<dbReference type="PANTHER" id="PTHR30619">
    <property type="entry name" value="DNA INTERNALIZATION/COMPETENCE PROTEIN COMEC/REC2"/>
    <property type="match status" value="1"/>
</dbReference>
<name>A0A4V2QAN5_9BACL</name>
<dbReference type="Proteomes" id="UP000295658">
    <property type="component" value="Unassembled WGS sequence"/>
</dbReference>
<dbReference type="InterPro" id="IPR052159">
    <property type="entry name" value="Competence_DNA_uptake"/>
</dbReference>
<organism evidence="1 2">
    <name type="scientific">Thermolongibacillus altinsuensis</name>
    <dbReference type="NCBI Taxonomy" id="575256"/>
    <lineage>
        <taxon>Bacteria</taxon>
        <taxon>Bacillati</taxon>
        <taxon>Bacillota</taxon>
        <taxon>Bacilli</taxon>
        <taxon>Bacillales</taxon>
        <taxon>Anoxybacillaceae</taxon>
        <taxon>Thermolongibacillus</taxon>
    </lineage>
</organism>
<dbReference type="PANTHER" id="PTHR30619:SF1">
    <property type="entry name" value="RECOMBINATION PROTEIN 2"/>
    <property type="match status" value="1"/>
</dbReference>
<dbReference type="AlphaFoldDB" id="A0A4V2QAN5"/>
<evidence type="ECO:0000313" key="2">
    <source>
        <dbReference type="Proteomes" id="UP000295658"/>
    </source>
</evidence>
<reference evidence="1 2" key="1">
    <citation type="submission" date="2019-03" db="EMBL/GenBank/DDBJ databases">
        <title>Genomic Encyclopedia of Type Strains, Phase IV (KMG-IV): sequencing the most valuable type-strain genomes for metagenomic binning, comparative biology and taxonomic classification.</title>
        <authorList>
            <person name="Goeker M."/>
        </authorList>
    </citation>
    <scope>NUCLEOTIDE SEQUENCE [LARGE SCALE GENOMIC DNA]</scope>
    <source>
        <strain evidence="1 2">DSM 24979</strain>
    </source>
</reference>
<dbReference type="EMBL" id="SLUL01000001">
    <property type="protein sequence ID" value="TCL53212.1"/>
    <property type="molecule type" value="Genomic_DNA"/>
</dbReference>
<keyword evidence="2" id="KW-1185">Reference proteome</keyword>
<sequence>MRWLLLFCLALYGLVDPPVTEGAVRKIDLMLEGEEMAIVFLPLANGEATLLKHASGKNVLINTGGIGTERQLKKWLDQFHVTEIDEVIVTNDEKEYVANLDWVIDTFAPEKLIVCRLKMALPYNCEVWKEGEVHEIFPHLRAEVLCTEGDDLTFSLQYGDLRLLYMGHASEEVEKRLLALPLNDVNILKIAHFGLYDRPSTAFLKHVDPQVTIFFKKRDHVPNQRLLERLYESWIDIYQTERVGSVVVKCDLDHYEVITL</sequence>
<dbReference type="Gene3D" id="3.60.15.10">
    <property type="entry name" value="Ribonuclease Z/Hydroxyacylglutathione hydrolase-like"/>
    <property type="match status" value="1"/>
</dbReference>
<evidence type="ECO:0000313" key="1">
    <source>
        <dbReference type="EMBL" id="TCL53212.1"/>
    </source>
</evidence>
<keyword evidence="1" id="KW-0378">Hydrolase</keyword>
<dbReference type="RefSeq" id="WP_132947116.1">
    <property type="nucleotide sequence ID" value="NZ_SLUL01000001.1"/>
</dbReference>
<dbReference type="GO" id="GO:0016787">
    <property type="term" value="F:hydrolase activity"/>
    <property type="evidence" value="ECO:0007669"/>
    <property type="project" value="UniProtKB-KW"/>
</dbReference>
<dbReference type="SUPFAM" id="SSF56281">
    <property type="entry name" value="Metallo-hydrolase/oxidoreductase"/>
    <property type="match status" value="1"/>
</dbReference>
<gene>
    <name evidence="1" type="ORF">EDD69_101220</name>
</gene>
<dbReference type="InterPro" id="IPR036866">
    <property type="entry name" value="RibonucZ/Hydroxyglut_hydro"/>
</dbReference>
<proteinExistence type="predicted"/>
<protein>
    <submittedName>
        <fullName evidence="1">Beta-lactamase superfamily II metal-dependent hydrolase</fullName>
    </submittedName>
</protein>